<accession>A0A366HCT9</accession>
<dbReference type="Pfam" id="PF02687">
    <property type="entry name" value="FtsX"/>
    <property type="match status" value="2"/>
</dbReference>
<feature type="transmembrane region" description="Helical" evidence="7">
    <location>
        <begin position="663"/>
        <end position="684"/>
    </location>
</feature>
<evidence type="ECO:0000256" key="1">
    <source>
        <dbReference type="ARBA" id="ARBA00004651"/>
    </source>
</evidence>
<feature type="transmembrane region" description="Helical" evidence="7">
    <location>
        <begin position="747"/>
        <end position="772"/>
    </location>
</feature>
<proteinExistence type="inferred from homology"/>
<dbReference type="GO" id="GO:0044874">
    <property type="term" value="P:lipoprotein localization to outer membrane"/>
    <property type="evidence" value="ECO:0007669"/>
    <property type="project" value="TreeGrafter"/>
</dbReference>
<evidence type="ECO:0000259" key="8">
    <source>
        <dbReference type="Pfam" id="PF02687"/>
    </source>
</evidence>
<evidence type="ECO:0000256" key="3">
    <source>
        <dbReference type="ARBA" id="ARBA00022475"/>
    </source>
</evidence>
<keyword evidence="4 7" id="KW-0812">Transmembrane</keyword>
<comment type="subcellular location">
    <subcellularLocation>
        <location evidence="1">Cell membrane</location>
        <topology evidence="1">Multi-pass membrane protein</topology>
    </subcellularLocation>
</comment>
<dbReference type="OrthoDB" id="5137249at2"/>
<keyword evidence="5 7" id="KW-1133">Transmembrane helix</keyword>
<dbReference type="PROSITE" id="PS51257">
    <property type="entry name" value="PROKAR_LIPOPROTEIN"/>
    <property type="match status" value="1"/>
</dbReference>
<evidence type="ECO:0000313" key="9">
    <source>
        <dbReference type="EMBL" id="RBP39057.1"/>
    </source>
</evidence>
<dbReference type="InterPro" id="IPR003838">
    <property type="entry name" value="ABC3_permease_C"/>
</dbReference>
<dbReference type="RefSeq" id="WP_113960824.1">
    <property type="nucleotide sequence ID" value="NZ_QNRR01000010.1"/>
</dbReference>
<evidence type="ECO:0000256" key="6">
    <source>
        <dbReference type="ARBA" id="ARBA00023136"/>
    </source>
</evidence>
<evidence type="ECO:0000256" key="7">
    <source>
        <dbReference type="SAM" id="Phobius"/>
    </source>
</evidence>
<sequence length="789" mass="86136">MLSPLDRKLFRDLGRMKGQLVAVSLVMACGLAMMIMTRSLILTLDSTRNAYYQRYGMADIFGTLKRAPLAMADRLAKIPGVAAVEPRVVVDVTLDLPGIPEPATGHIVSLPDDGKVQVLNRIFMRKGRLPQLGERREVVVSEAFADANFLKPGDSVVAVINGRRDSLVIVGIGLSPEFVFEARAGETLPDNKRYGVFWMNYQAVAVAYNLDGAFNDFAADLAPNAASGPVIAQMDQLLANYGAFGAYTRADHPSAKRLDDEIRVLQALSVAYPVIFLSVAAFMVNAVLARLVRLQREQIAQLKALGYSSAQVGMHYMKYALVIVVMGTILGGVAGSKMGGGLVNLYTMFFRFPELHFRMDTGALATALLISAGAASLGVLKVVRAAVKLPPAEAMRPEPPADFKPSLAERLGLTKHFSPGFRMALRNIERKPWQAVFTVCGLSLATGLMVLPGAMSDSIDYLLTYQWNEVQRQDVVVFLTEPGGGKAFHDLEHMPGVLRAEPIRSVQSRLRYGHHYRKLAITGMPKTSHLNRLLDANGKIIHLPEDGIVMSKALAEVIGAKIGDEVQIEVLEGQRPKRTAPIRGLIEDFAGVAAYMDLDALRRLMREGDTINGAYLTVDKAKWETFMREAKETPRASIVLVKQDQLKAFRETTGQSIGILRQLYFTLAVIVAFGVVYNSARIALSERQRDLATLRVVGFTQREVAGVLLGELTLLVATALPLGLLFGKGLTTFIISSFSTETVRMPLVINATSYTIAIIVVTSAAAMSFMVVSRMLKKLDLVGVLKARD</sequence>
<dbReference type="InterPro" id="IPR051447">
    <property type="entry name" value="Lipoprotein-release_system"/>
</dbReference>
<keyword evidence="10" id="KW-1185">Reference proteome</keyword>
<feature type="transmembrane region" description="Helical" evidence="7">
    <location>
        <begin position="704"/>
        <end position="727"/>
    </location>
</feature>
<dbReference type="Proteomes" id="UP000253426">
    <property type="component" value="Unassembled WGS sequence"/>
</dbReference>
<keyword evidence="6 7" id="KW-0472">Membrane</keyword>
<feature type="transmembrane region" description="Helical" evidence="7">
    <location>
        <begin position="319"/>
        <end position="343"/>
    </location>
</feature>
<dbReference type="PANTHER" id="PTHR30489:SF0">
    <property type="entry name" value="LIPOPROTEIN-RELEASING SYSTEM TRANSMEMBRANE PROTEIN LOLE"/>
    <property type="match status" value="1"/>
</dbReference>
<feature type="domain" description="ABC3 transporter permease C-terminal" evidence="8">
    <location>
        <begin position="665"/>
        <end position="779"/>
    </location>
</feature>
<feature type="domain" description="ABC3 transporter permease C-terminal" evidence="8">
    <location>
        <begin position="272"/>
        <end position="391"/>
    </location>
</feature>
<evidence type="ECO:0000256" key="5">
    <source>
        <dbReference type="ARBA" id="ARBA00022989"/>
    </source>
</evidence>
<keyword evidence="3" id="KW-1003">Cell membrane</keyword>
<feature type="transmembrane region" description="Helical" evidence="7">
    <location>
        <begin position="363"/>
        <end position="383"/>
    </location>
</feature>
<organism evidence="9 10">
    <name type="scientific">Roseimicrobium gellanilyticum</name>
    <dbReference type="NCBI Taxonomy" id="748857"/>
    <lineage>
        <taxon>Bacteria</taxon>
        <taxon>Pseudomonadati</taxon>
        <taxon>Verrucomicrobiota</taxon>
        <taxon>Verrucomicrobiia</taxon>
        <taxon>Verrucomicrobiales</taxon>
        <taxon>Verrucomicrobiaceae</taxon>
        <taxon>Roseimicrobium</taxon>
    </lineage>
</organism>
<dbReference type="EMBL" id="QNRR01000010">
    <property type="protein sequence ID" value="RBP39057.1"/>
    <property type="molecule type" value="Genomic_DNA"/>
</dbReference>
<evidence type="ECO:0000256" key="2">
    <source>
        <dbReference type="ARBA" id="ARBA00005236"/>
    </source>
</evidence>
<dbReference type="AlphaFoldDB" id="A0A366HCT9"/>
<feature type="transmembrane region" description="Helical" evidence="7">
    <location>
        <begin position="20"/>
        <end position="41"/>
    </location>
</feature>
<evidence type="ECO:0000313" key="10">
    <source>
        <dbReference type="Proteomes" id="UP000253426"/>
    </source>
</evidence>
<feature type="transmembrane region" description="Helical" evidence="7">
    <location>
        <begin position="435"/>
        <end position="455"/>
    </location>
</feature>
<reference evidence="9 10" key="1">
    <citation type="submission" date="2018-06" db="EMBL/GenBank/DDBJ databases">
        <title>Genomic Encyclopedia of Type Strains, Phase IV (KMG-IV): sequencing the most valuable type-strain genomes for metagenomic binning, comparative biology and taxonomic classification.</title>
        <authorList>
            <person name="Goeker M."/>
        </authorList>
    </citation>
    <scope>NUCLEOTIDE SEQUENCE [LARGE SCALE GENOMIC DNA]</scope>
    <source>
        <strain evidence="9 10">DSM 25532</strain>
    </source>
</reference>
<dbReference type="GO" id="GO:0098797">
    <property type="term" value="C:plasma membrane protein complex"/>
    <property type="evidence" value="ECO:0007669"/>
    <property type="project" value="TreeGrafter"/>
</dbReference>
<protein>
    <submittedName>
        <fullName evidence="9">Putative ABC transport system permease protein</fullName>
    </submittedName>
</protein>
<dbReference type="PANTHER" id="PTHR30489">
    <property type="entry name" value="LIPOPROTEIN-RELEASING SYSTEM TRANSMEMBRANE PROTEIN LOLE"/>
    <property type="match status" value="1"/>
</dbReference>
<evidence type="ECO:0000256" key="4">
    <source>
        <dbReference type="ARBA" id="ARBA00022692"/>
    </source>
</evidence>
<name>A0A366HCT9_9BACT</name>
<comment type="similarity">
    <text evidence="2">Belongs to the ABC-4 integral membrane protein family. LolC/E subfamily.</text>
</comment>
<gene>
    <name evidence="9" type="ORF">DES53_11081</name>
</gene>
<feature type="transmembrane region" description="Helical" evidence="7">
    <location>
        <begin position="270"/>
        <end position="292"/>
    </location>
</feature>
<comment type="caution">
    <text evidence="9">The sequence shown here is derived from an EMBL/GenBank/DDBJ whole genome shotgun (WGS) entry which is preliminary data.</text>
</comment>